<keyword evidence="2" id="KW-1185">Reference proteome</keyword>
<protein>
    <submittedName>
        <fullName evidence="1">Thioredoxin-like protein</fullName>
    </submittedName>
</protein>
<evidence type="ECO:0000313" key="2">
    <source>
        <dbReference type="Proteomes" id="UP000827976"/>
    </source>
</evidence>
<evidence type="ECO:0000313" key="1">
    <source>
        <dbReference type="EMBL" id="KAH7683833.1"/>
    </source>
</evidence>
<reference evidence="2" key="1">
    <citation type="journal article" date="2022" name="Nat. Commun.">
        <title>Chromosome evolution and the genetic basis of agronomically important traits in greater yam.</title>
        <authorList>
            <person name="Bredeson J.V."/>
            <person name="Lyons J.B."/>
            <person name="Oniyinde I.O."/>
            <person name="Okereke N.R."/>
            <person name="Kolade O."/>
            <person name="Nnabue I."/>
            <person name="Nwadili C.O."/>
            <person name="Hribova E."/>
            <person name="Parker M."/>
            <person name="Nwogha J."/>
            <person name="Shu S."/>
            <person name="Carlson J."/>
            <person name="Kariba R."/>
            <person name="Muthemba S."/>
            <person name="Knop K."/>
            <person name="Barton G.J."/>
            <person name="Sherwood A.V."/>
            <person name="Lopez-Montes A."/>
            <person name="Asiedu R."/>
            <person name="Jamnadass R."/>
            <person name="Muchugi A."/>
            <person name="Goodstein D."/>
            <person name="Egesi C.N."/>
            <person name="Featherston J."/>
            <person name="Asfaw A."/>
            <person name="Simpson G.G."/>
            <person name="Dolezel J."/>
            <person name="Hendre P.S."/>
            <person name="Van Deynze A."/>
            <person name="Kumar P.L."/>
            <person name="Obidiegwu J.E."/>
            <person name="Bhattacharjee R."/>
            <person name="Rokhsar D.S."/>
        </authorList>
    </citation>
    <scope>NUCLEOTIDE SEQUENCE [LARGE SCALE GENOMIC DNA]</scope>
    <source>
        <strain evidence="2">cv. TDa95/00328</strain>
    </source>
</reference>
<gene>
    <name evidence="1" type="ORF">IHE45_05G209000</name>
</gene>
<organism evidence="1 2">
    <name type="scientific">Dioscorea alata</name>
    <name type="common">Purple yam</name>
    <dbReference type="NCBI Taxonomy" id="55571"/>
    <lineage>
        <taxon>Eukaryota</taxon>
        <taxon>Viridiplantae</taxon>
        <taxon>Streptophyta</taxon>
        <taxon>Embryophyta</taxon>
        <taxon>Tracheophyta</taxon>
        <taxon>Spermatophyta</taxon>
        <taxon>Magnoliopsida</taxon>
        <taxon>Liliopsida</taxon>
        <taxon>Dioscoreales</taxon>
        <taxon>Dioscoreaceae</taxon>
        <taxon>Dioscorea</taxon>
    </lineage>
</organism>
<sequence length="323" mass="36081">MAMRVQGVGVVLLLAFLVPVGGKELGLCLRVSALDSFLGLHECLVSDSPLAGRVPIGVLEGDDIALQRMALNIVHKNRRKHVAVLFHASWCPFSKSFRPNFDAMSSMFPTIPHFAFEESVIPPSILSRYGVHGFPLLFLLNSTMGVRYRGSRAVSSLVTFYMDVTELFSCSVVGIKPVSQLRVENAESQAHFTEFKGVAEQENCPFSWARSLEKLLEQDPYLALSSAFVLLRMLYFLLPRLNSCVMWAWGQRIRHASPLNTWDYFRASLLQAKQSFSKLNPFKQSDFQEGALHAKMWASKSLASVSFGEPSSSGRSPSKLDRR</sequence>
<comment type="caution">
    <text evidence="1">The sequence shown here is derived from an EMBL/GenBank/DDBJ whole genome shotgun (WGS) entry which is preliminary data.</text>
</comment>
<accession>A0ACB7W8R2</accession>
<name>A0ACB7W8R2_DIOAL</name>
<dbReference type="EMBL" id="CM037015">
    <property type="protein sequence ID" value="KAH7683833.1"/>
    <property type="molecule type" value="Genomic_DNA"/>
</dbReference>
<dbReference type="Proteomes" id="UP000827976">
    <property type="component" value="Chromosome 5"/>
</dbReference>
<proteinExistence type="predicted"/>